<sequence>MCVDGYTLGFPKEEASAWTNPDPIVVGLKLSILTPAVYSEDIYLEIDARRRQGPQATSQRGSGLVVDVQGEVARDWEIELCLLGRFLILAGWCHTQSYQGPAVWTRCGWSGNVLLRATMVAGSIGRVWASPDLDTSEPPEKRLFPFSICAGETSSACVRETPSNVLSGSRCRIFGHCLLLTRYALLGHHGAFARWWEGMEEPVLFTPFDYFCAGKALHNCGGQKHVEQMVHGPRQRSLDARIIVVQTMAIETVVLQAPTFTRAHRRMFL</sequence>
<dbReference type="AlphaFoldDB" id="A0A8H6I5X4"/>
<reference evidence="1 2" key="1">
    <citation type="submission" date="2020-07" db="EMBL/GenBank/DDBJ databases">
        <title>Comparative genomics of pyrophilous fungi reveals a link between fire events and developmental genes.</title>
        <authorList>
            <consortium name="DOE Joint Genome Institute"/>
            <person name="Steindorff A.S."/>
            <person name="Carver A."/>
            <person name="Calhoun S."/>
            <person name="Stillman K."/>
            <person name="Liu H."/>
            <person name="Lipzen A."/>
            <person name="Pangilinan J."/>
            <person name="Labutti K."/>
            <person name="Bruns T.D."/>
            <person name="Grigoriev I.V."/>
        </authorList>
    </citation>
    <scope>NUCLEOTIDE SEQUENCE [LARGE SCALE GENOMIC DNA]</scope>
    <source>
        <strain evidence="1 2">CBS 144469</strain>
    </source>
</reference>
<evidence type="ECO:0000313" key="1">
    <source>
        <dbReference type="EMBL" id="KAF6759386.1"/>
    </source>
</evidence>
<dbReference type="EMBL" id="JACGCI010000015">
    <property type="protein sequence ID" value="KAF6759386.1"/>
    <property type="molecule type" value="Genomic_DNA"/>
</dbReference>
<protein>
    <submittedName>
        <fullName evidence="1">Uncharacterized protein</fullName>
    </submittedName>
</protein>
<comment type="caution">
    <text evidence="1">The sequence shown here is derived from an EMBL/GenBank/DDBJ whole genome shotgun (WGS) entry which is preliminary data.</text>
</comment>
<gene>
    <name evidence="1" type="ORF">DFP72DRAFT_134218</name>
</gene>
<organism evidence="1 2">
    <name type="scientific">Ephemerocybe angulata</name>
    <dbReference type="NCBI Taxonomy" id="980116"/>
    <lineage>
        <taxon>Eukaryota</taxon>
        <taxon>Fungi</taxon>
        <taxon>Dikarya</taxon>
        <taxon>Basidiomycota</taxon>
        <taxon>Agaricomycotina</taxon>
        <taxon>Agaricomycetes</taxon>
        <taxon>Agaricomycetidae</taxon>
        <taxon>Agaricales</taxon>
        <taxon>Agaricineae</taxon>
        <taxon>Psathyrellaceae</taxon>
        <taxon>Ephemerocybe</taxon>
    </lineage>
</organism>
<accession>A0A8H6I5X4</accession>
<proteinExistence type="predicted"/>
<dbReference type="Proteomes" id="UP000521943">
    <property type="component" value="Unassembled WGS sequence"/>
</dbReference>
<name>A0A8H6I5X4_9AGAR</name>
<evidence type="ECO:0000313" key="2">
    <source>
        <dbReference type="Proteomes" id="UP000521943"/>
    </source>
</evidence>
<keyword evidence="2" id="KW-1185">Reference proteome</keyword>